<proteinExistence type="predicted"/>
<dbReference type="AlphaFoldDB" id="A0A395IKW1"/>
<evidence type="ECO:0000313" key="2">
    <source>
        <dbReference type="Proteomes" id="UP000249056"/>
    </source>
</evidence>
<gene>
    <name evidence="1" type="ORF">DID88_010240</name>
</gene>
<protein>
    <submittedName>
        <fullName evidence="1">Uncharacterized protein</fullName>
    </submittedName>
</protein>
<keyword evidence="2" id="KW-1185">Reference proteome</keyword>
<dbReference type="EMBL" id="QKRW01000036">
    <property type="protein sequence ID" value="RAL60915.1"/>
    <property type="molecule type" value="Genomic_DNA"/>
</dbReference>
<evidence type="ECO:0000313" key="1">
    <source>
        <dbReference type="EMBL" id="RAL60915.1"/>
    </source>
</evidence>
<organism evidence="1 2">
    <name type="scientific">Monilinia fructigena</name>
    <dbReference type="NCBI Taxonomy" id="38457"/>
    <lineage>
        <taxon>Eukaryota</taxon>
        <taxon>Fungi</taxon>
        <taxon>Dikarya</taxon>
        <taxon>Ascomycota</taxon>
        <taxon>Pezizomycotina</taxon>
        <taxon>Leotiomycetes</taxon>
        <taxon>Helotiales</taxon>
        <taxon>Sclerotiniaceae</taxon>
        <taxon>Monilinia</taxon>
    </lineage>
</organism>
<reference evidence="1 2" key="1">
    <citation type="submission" date="2018-06" db="EMBL/GenBank/DDBJ databases">
        <title>Genome Sequence of the Brown Rot Fungal Pathogen Monilinia fructigena.</title>
        <authorList>
            <person name="Landi L."/>
            <person name="De Miccolis Angelini R.M."/>
            <person name="Pollastro S."/>
            <person name="Abate D."/>
            <person name="Faretra F."/>
            <person name="Romanazzi G."/>
        </authorList>
    </citation>
    <scope>NUCLEOTIDE SEQUENCE [LARGE SCALE GENOMIC DNA]</scope>
    <source>
        <strain evidence="1 2">Mfrg269</strain>
    </source>
</reference>
<sequence>MSLGFDQPRDCKLSTATVSITLKEHDPGDDRGRRLGNRPVSHSLRITDRYGPKQLFGKERLVSVKKNVHLTPNINVFGNGAGGIGIDTTKEVLLSSRWVFNGRLKPAAHPTQKGRHTAVYRTLEWELTESDFELHAAHTNIIHTGFAFEHDGRPFYMEVNVKGKLQSTKDNILRYLKFPSNQDKNKGSASTFVHLPRGCRNSARLDSLADSLPRQMEMENLEAVPTEVPDALPGSVYMGGIVGCPREEGFGIISSAAASSSRSRRPSIIANSTERVTLHSVPSNPRISNLALTDSKYSSVENLSKALDLLVFTDTSQGGTRIATSEGFSEGQIIEVIRPRSRSTGWVTVGKKLFIFSIRYYYTSR</sequence>
<dbReference type="Proteomes" id="UP000249056">
    <property type="component" value="Unassembled WGS sequence"/>
</dbReference>
<comment type="caution">
    <text evidence="1">The sequence shown here is derived from an EMBL/GenBank/DDBJ whole genome shotgun (WGS) entry which is preliminary data.</text>
</comment>
<dbReference type="OrthoDB" id="3922785at2759"/>
<name>A0A395IKW1_9HELO</name>
<accession>A0A395IKW1</accession>